<dbReference type="RefSeq" id="WP_008473019.1">
    <property type="nucleotide sequence ID" value="NZ_AYZO01000016.1"/>
</dbReference>
<dbReference type="OrthoDB" id="370421at2"/>
<protein>
    <submittedName>
        <fullName evidence="8">Sialic acid utilization regulator, rpir family</fullName>
    </submittedName>
    <submittedName>
        <fullName evidence="7">Transcriptional regulator</fullName>
    </submittedName>
</protein>
<dbReference type="PANTHER" id="PTHR30514">
    <property type="entry name" value="GLUCOKINASE"/>
    <property type="match status" value="1"/>
</dbReference>
<dbReference type="Proteomes" id="UP000051521">
    <property type="component" value="Unassembled WGS sequence"/>
</dbReference>
<evidence type="ECO:0000256" key="3">
    <source>
        <dbReference type="ARBA" id="ARBA00023163"/>
    </source>
</evidence>
<evidence type="ECO:0000313" key="9">
    <source>
        <dbReference type="Proteomes" id="UP000009326"/>
    </source>
</evidence>
<feature type="coiled-coil region" evidence="4">
    <location>
        <begin position="1"/>
        <end position="28"/>
    </location>
</feature>
<dbReference type="GO" id="GO:0003700">
    <property type="term" value="F:DNA-binding transcription factor activity"/>
    <property type="evidence" value="ECO:0007669"/>
    <property type="project" value="InterPro"/>
</dbReference>
<dbReference type="EMBL" id="CAKC01000043">
    <property type="protein sequence ID" value="CCI86932.1"/>
    <property type="molecule type" value="Genomic_DNA"/>
</dbReference>
<evidence type="ECO:0000256" key="2">
    <source>
        <dbReference type="ARBA" id="ARBA00023125"/>
    </source>
</evidence>
<dbReference type="AlphaFoldDB" id="I7J2M1"/>
<dbReference type="STRING" id="1423751.FC38_GL000483"/>
<evidence type="ECO:0000256" key="4">
    <source>
        <dbReference type="SAM" id="Coils"/>
    </source>
</evidence>
<evidence type="ECO:0000259" key="6">
    <source>
        <dbReference type="PROSITE" id="PS51464"/>
    </source>
</evidence>
<dbReference type="InterPro" id="IPR036388">
    <property type="entry name" value="WH-like_DNA-bd_sf"/>
</dbReference>
<dbReference type="PROSITE" id="PS51071">
    <property type="entry name" value="HTH_RPIR"/>
    <property type="match status" value="1"/>
</dbReference>
<dbReference type="InterPro" id="IPR047640">
    <property type="entry name" value="RpiR-like"/>
</dbReference>
<dbReference type="Gene3D" id="3.40.50.10490">
    <property type="entry name" value="Glucose-6-phosphate isomerase like protein, domain 1"/>
    <property type="match status" value="1"/>
</dbReference>
<reference evidence="8 10" key="2">
    <citation type="journal article" date="2015" name="Genome Announc.">
        <title>Expanding the biotechnology potential of lactobacilli through comparative genomics of 213 strains and associated genera.</title>
        <authorList>
            <person name="Sun Z."/>
            <person name="Harris H.M."/>
            <person name="McCann A."/>
            <person name="Guo C."/>
            <person name="Argimon S."/>
            <person name="Zhang W."/>
            <person name="Yang X."/>
            <person name="Jeffery I.B."/>
            <person name="Cooney J.C."/>
            <person name="Kagawa T.F."/>
            <person name="Liu W."/>
            <person name="Song Y."/>
            <person name="Salvetti E."/>
            <person name="Wrobel A."/>
            <person name="Rasinkangas P."/>
            <person name="Parkhill J."/>
            <person name="Rea M.C."/>
            <person name="O'Sullivan O."/>
            <person name="Ritari J."/>
            <person name="Douillard F.P."/>
            <person name="Paul Ross R."/>
            <person name="Yang R."/>
            <person name="Briner A.E."/>
            <person name="Felis G.E."/>
            <person name="de Vos W.M."/>
            <person name="Barrangou R."/>
            <person name="Klaenhammer T.R."/>
            <person name="Caufield P.W."/>
            <person name="Cui Y."/>
            <person name="Zhang H."/>
            <person name="O'Toole P.W."/>
        </authorList>
    </citation>
    <scope>NUCLEOTIDE SEQUENCE [LARGE SCALE GENOMIC DNA]</scope>
    <source>
        <strain evidence="8 10">DSM 23908</strain>
    </source>
</reference>
<gene>
    <name evidence="7" type="ORF">BN52_00150</name>
    <name evidence="8" type="ORF">FC38_GL000483</name>
</gene>
<accession>I7J2M1</accession>
<dbReference type="CDD" id="cd05013">
    <property type="entry name" value="SIS_RpiR"/>
    <property type="match status" value="1"/>
</dbReference>
<dbReference type="PATRIC" id="fig|1423751.3.peg.506"/>
<dbReference type="PROSITE" id="PS51464">
    <property type="entry name" value="SIS"/>
    <property type="match status" value="1"/>
</dbReference>
<keyword evidence="2" id="KW-0238">DNA-binding</keyword>
<feature type="domain" description="HTH rpiR-type" evidence="5">
    <location>
        <begin position="2"/>
        <end position="78"/>
    </location>
</feature>
<dbReference type="SUPFAM" id="SSF53697">
    <property type="entry name" value="SIS domain"/>
    <property type="match status" value="1"/>
</dbReference>
<evidence type="ECO:0000313" key="7">
    <source>
        <dbReference type="EMBL" id="CCI86932.1"/>
    </source>
</evidence>
<dbReference type="InterPro" id="IPR009057">
    <property type="entry name" value="Homeodomain-like_sf"/>
</dbReference>
<sequence length="284" mass="31289">MDNVLNRIMAKEAEMSKKEQVLAKYIEQNYRDIIEISVHELAARSKISAATIVRFCKTIGVDGFSDLKLKISAMLGNSEEVEYAEIKPGEKIDSINTKMATRLKTAIDVTSRELDQEEVTKAVEAIHKAKQIQVFGVGASKLPGEDFEQKFLRIGKFVTSSCDFHIAGAHLGSMTKNDLLIAISNSGNTKEVIDLLQVAQEFGVKSILLTSNSEGEAVALADQVLMNQSVGEPILRSGATTSLISQLFIIDILIFSYLSKYNNKVKNNLNNSRHAINTHKEGRA</sequence>
<dbReference type="Pfam" id="PF01380">
    <property type="entry name" value="SIS"/>
    <property type="match status" value="1"/>
</dbReference>
<dbReference type="Gene3D" id="1.10.10.10">
    <property type="entry name" value="Winged helix-like DNA-binding domain superfamily/Winged helix DNA-binding domain"/>
    <property type="match status" value="1"/>
</dbReference>
<proteinExistence type="predicted"/>
<dbReference type="Pfam" id="PF01418">
    <property type="entry name" value="HTH_6"/>
    <property type="match status" value="1"/>
</dbReference>
<keyword evidence="4" id="KW-0175">Coiled coil</keyword>
<dbReference type="GO" id="GO:1901135">
    <property type="term" value="P:carbohydrate derivative metabolic process"/>
    <property type="evidence" value="ECO:0007669"/>
    <property type="project" value="InterPro"/>
</dbReference>
<evidence type="ECO:0000256" key="1">
    <source>
        <dbReference type="ARBA" id="ARBA00023015"/>
    </source>
</evidence>
<dbReference type="InterPro" id="IPR046348">
    <property type="entry name" value="SIS_dom_sf"/>
</dbReference>
<keyword evidence="10" id="KW-1185">Reference proteome</keyword>
<dbReference type="InterPro" id="IPR000281">
    <property type="entry name" value="HTH_RpiR"/>
</dbReference>
<dbReference type="SUPFAM" id="SSF46689">
    <property type="entry name" value="Homeodomain-like"/>
    <property type="match status" value="1"/>
</dbReference>
<comment type="caution">
    <text evidence="7">The sequence shown here is derived from an EMBL/GenBank/DDBJ whole genome shotgun (WGS) entry which is preliminary data.</text>
</comment>
<evidence type="ECO:0000259" key="5">
    <source>
        <dbReference type="PROSITE" id="PS51071"/>
    </source>
</evidence>
<keyword evidence="1" id="KW-0805">Transcription regulation</keyword>
<dbReference type="InterPro" id="IPR035472">
    <property type="entry name" value="RpiR-like_SIS"/>
</dbReference>
<dbReference type="InterPro" id="IPR001347">
    <property type="entry name" value="SIS_dom"/>
</dbReference>
<reference evidence="7 9" key="1">
    <citation type="submission" date="2012-06" db="EMBL/GenBank/DDBJ databases">
        <title>Draft genome sequence of Lactobacillus gigeriorum CRBIP 24.85T, isolated from chicken crop.</title>
        <authorList>
            <person name="Cousin S."/>
            <person name="Ma L."/>
            <person name="Creno S."/>
            <person name="Clermont D."/>
            <person name="Loux V."/>
            <person name="Bizet C."/>
            <person name="Bouchier C."/>
        </authorList>
    </citation>
    <scope>NUCLEOTIDE SEQUENCE [LARGE SCALE GENOMIC DNA]</scope>
    <source>
        <strain evidence="9">CRBIP 24.85T</strain>
        <strain evidence="7">Type strain: CRBIP 24.85</strain>
    </source>
</reference>
<dbReference type="Proteomes" id="UP000009326">
    <property type="component" value="Unassembled WGS sequence"/>
</dbReference>
<organism evidence="7 9">
    <name type="scientific">Lactobacillus gigeriorum DSM 23908 = CRBIP 24.85</name>
    <dbReference type="NCBI Taxonomy" id="1423751"/>
    <lineage>
        <taxon>Bacteria</taxon>
        <taxon>Bacillati</taxon>
        <taxon>Bacillota</taxon>
        <taxon>Bacilli</taxon>
        <taxon>Lactobacillales</taxon>
        <taxon>Lactobacillaceae</taxon>
        <taxon>Lactobacillus</taxon>
    </lineage>
</organism>
<evidence type="ECO:0000313" key="10">
    <source>
        <dbReference type="Proteomes" id="UP000051521"/>
    </source>
</evidence>
<dbReference type="EMBL" id="AYZO01000016">
    <property type="protein sequence ID" value="KRN11871.1"/>
    <property type="molecule type" value="Genomic_DNA"/>
</dbReference>
<keyword evidence="3" id="KW-0804">Transcription</keyword>
<dbReference type="GO" id="GO:0003677">
    <property type="term" value="F:DNA binding"/>
    <property type="evidence" value="ECO:0007669"/>
    <property type="project" value="UniProtKB-KW"/>
</dbReference>
<dbReference type="GO" id="GO:0097367">
    <property type="term" value="F:carbohydrate derivative binding"/>
    <property type="evidence" value="ECO:0007669"/>
    <property type="project" value="InterPro"/>
</dbReference>
<evidence type="ECO:0000313" key="8">
    <source>
        <dbReference type="EMBL" id="KRN11871.1"/>
    </source>
</evidence>
<feature type="domain" description="SIS" evidence="6">
    <location>
        <begin position="122"/>
        <end position="263"/>
    </location>
</feature>
<dbReference type="PANTHER" id="PTHR30514:SF1">
    <property type="entry name" value="HTH-TYPE TRANSCRIPTIONAL REGULATOR HEXR-RELATED"/>
    <property type="match status" value="1"/>
</dbReference>
<name>I7J2M1_9LACO</name>